<dbReference type="InterPro" id="IPR011495">
    <property type="entry name" value="Sig_transdc_His_kin_sub2_dim/P"/>
</dbReference>
<dbReference type="InterPro" id="IPR038318">
    <property type="entry name" value="KdpD_sf"/>
</dbReference>
<evidence type="ECO:0000256" key="7">
    <source>
        <dbReference type="ARBA" id="ARBA00022741"/>
    </source>
</evidence>
<protein>
    <recommendedName>
        <fullName evidence="3">histidine kinase</fullName>
        <ecNumber evidence="3">2.7.13.3</ecNumber>
    </recommendedName>
</protein>
<keyword evidence="7" id="KW-0547">Nucleotide-binding</keyword>
<reference evidence="15 16" key="1">
    <citation type="submission" date="2021-01" db="EMBL/GenBank/DDBJ databases">
        <title>Brevundimonas vitis sp. nov., an bacterium isolated from grape (Vitis vinifera).</title>
        <authorList>
            <person name="Jiang L."/>
            <person name="Lee J."/>
        </authorList>
    </citation>
    <scope>NUCLEOTIDE SEQUENCE [LARGE SCALE GENOMIC DNA]</scope>
    <source>
        <strain evidence="15 16">GRTSA-9</strain>
    </source>
</reference>
<dbReference type="PANTHER" id="PTHR41523">
    <property type="entry name" value="TWO-COMPONENT SYSTEM SENSOR PROTEIN"/>
    <property type="match status" value="1"/>
</dbReference>
<dbReference type="Proteomes" id="UP000595448">
    <property type="component" value="Chromosome"/>
</dbReference>
<accession>A0ABX7BM72</accession>
<dbReference type="Pfam" id="PF07568">
    <property type="entry name" value="HisKA_2"/>
    <property type="match status" value="1"/>
</dbReference>
<proteinExistence type="predicted"/>
<evidence type="ECO:0000256" key="12">
    <source>
        <dbReference type="ARBA" id="ARBA00023136"/>
    </source>
</evidence>
<dbReference type="Pfam" id="PF02518">
    <property type="entry name" value="HATPase_c"/>
    <property type="match status" value="1"/>
</dbReference>
<feature type="transmembrane region" description="Helical" evidence="13">
    <location>
        <begin position="12"/>
        <end position="32"/>
    </location>
</feature>
<keyword evidence="5" id="KW-0808">Transferase</keyword>
<comment type="catalytic activity">
    <reaction evidence="1">
        <text>ATP + protein L-histidine = ADP + protein N-phospho-L-histidine.</text>
        <dbReference type="EC" id="2.7.13.3"/>
    </reaction>
</comment>
<dbReference type="SUPFAM" id="SSF55874">
    <property type="entry name" value="ATPase domain of HSP90 chaperone/DNA topoisomerase II/histidine kinase"/>
    <property type="match status" value="1"/>
</dbReference>
<gene>
    <name evidence="15" type="ORF">JIP62_00460</name>
</gene>
<evidence type="ECO:0000313" key="15">
    <source>
        <dbReference type="EMBL" id="QQQ18664.1"/>
    </source>
</evidence>
<evidence type="ECO:0000256" key="1">
    <source>
        <dbReference type="ARBA" id="ARBA00000085"/>
    </source>
</evidence>
<keyword evidence="16" id="KW-1185">Reference proteome</keyword>
<evidence type="ECO:0000256" key="8">
    <source>
        <dbReference type="ARBA" id="ARBA00022777"/>
    </source>
</evidence>
<keyword evidence="6 13" id="KW-0812">Transmembrane</keyword>
<keyword evidence="10 13" id="KW-1133">Transmembrane helix</keyword>
<feature type="transmembrane region" description="Helical" evidence="13">
    <location>
        <begin position="83"/>
        <end position="106"/>
    </location>
</feature>
<dbReference type="EC" id="2.7.13.3" evidence="3"/>
<evidence type="ECO:0000256" key="10">
    <source>
        <dbReference type="ARBA" id="ARBA00022989"/>
    </source>
</evidence>
<dbReference type="Gene3D" id="3.30.565.10">
    <property type="entry name" value="Histidine kinase-like ATPase, C-terminal domain"/>
    <property type="match status" value="1"/>
</dbReference>
<evidence type="ECO:0000256" key="9">
    <source>
        <dbReference type="ARBA" id="ARBA00022840"/>
    </source>
</evidence>
<comment type="subcellular location">
    <subcellularLocation>
        <location evidence="2">Membrane</location>
        <topology evidence="2">Multi-pass membrane protein</topology>
    </subcellularLocation>
</comment>
<evidence type="ECO:0000256" key="13">
    <source>
        <dbReference type="SAM" id="Phobius"/>
    </source>
</evidence>
<feature type="transmembrane region" description="Helical" evidence="13">
    <location>
        <begin position="60"/>
        <end position="77"/>
    </location>
</feature>
<dbReference type="Pfam" id="PF13493">
    <property type="entry name" value="DUF4118"/>
    <property type="match status" value="1"/>
</dbReference>
<dbReference type="PANTHER" id="PTHR41523:SF8">
    <property type="entry name" value="ETHYLENE RESPONSE SENSOR PROTEIN"/>
    <property type="match status" value="1"/>
</dbReference>
<name>A0ABX7BM72_9CAUL</name>
<dbReference type="Gene3D" id="1.20.120.620">
    <property type="entry name" value="Backbone structure of the membrane domain of e. Coli histidine kinase receptor kdpd"/>
    <property type="match status" value="1"/>
</dbReference>
<feature type="domain" description="Histidine kinase/HSP90-like ATPase" evidence="14">
    <location>
        <begin position="228"/>
        <end position="325"/>
    </location>
</feature>
<evidence type="ECO:0000256" key="11">
    <source>
        <dbReference type="ARBA" id="ARBA00023012"/>
    </source>
</evidence>
<dbReference type="SMART" id="SM00387">
    <property type="entry name" value="HATPase_c"/>
    <property type="match status" value="1"/>
</dbReference>
<evidence type="ECO:0000256" key="5">
    <source>
        <dbReference type="ARBA" id="ARBA00022679"/>
    </source>
</evidence>
<evidence type="ECO:0000256" key="4">
    <source>
        <dbReference type="ARBA" id="ARBA00022553"/>
    </source>
</evidence>
<dbReference type="InterPro" id="IPR003594">
    <property type="entry name" value="HATPase_dom"/>
</dbReference>
<evidence type="ECO:0000256" key="2">
    <source>
        <dbReference type="ARBA" id="ARBA00004141"/>
    </source>
</evidence>
<evidence type="ECO:0000259" key="14">
    <source>
        <dbReference type="SMART" id="SM00387"/>
    </source>
</evidence>
<keyword evidence="8" id="KW-0418">Kinase</keyword>
<keyword evidence="9" id="KW-0067">ATP-binding</keyword>
<organism evidence="15 16">
    <name type="scientific">Brevundimonas vitisensis</name>
    <dbReference type="NCBI Taxonomy" id="2800818"/>
    <lineage>
        <taxon>Bacteria</taxon>
        <taxon>Pseudomonadati</taxon>
        <taxon>Pseudomonadota</taxon>
        <taxon>Alphaproteobacteria</taxon>
        <taxon>Caulobacterales</taxon>
        <taxon>Caulobacteraceae</taxon>
        <taxon>Brevundimonas</taxon>
    </lineage>
</organism>
<dbReference type="InterPro" id="IPR036890">
    <property type="entry name" value="HATPase_C_sf"/>
</dbReference>
<dbReference type="InterPro" id="IPR025201">
    <property type="entry name" value="KdpD_TM"/>
</dbReference>
<dbReference type="EMBL" id="CP067977">
    <property type="protein sequence ID" value="QQQ18664.1"/>
    <property type="molecule type" value="Genomic_DNA"/>
</dbReference>
<evidence type="ECO:0000256" key="3">
    <source>
        <dbReference type="ARBA" id="ARBA00012438"/>
    </source>
</evidence>
<evidence type="ECO:0000313" key="16">
    <source>
        <dbReference type="Proteomes" id="UP000595448"/>
    </source>
</evidence>
<keyword evidence="12 13" id="KW-0472">Membrane</keyword>
<evidence type="ECO:0000256" key="6">
    <source>
        <dbReference type="ARBA" id="ARBA00022692"/>
    </source>
</evidence>
<sequence>MQAESFRSKPVLGYGLAVGAWLAAFLLRAGLADWFPPGFPYLTFFPAVVVVAYFAGLRPAILTSVLSGLSAWWFWIGAPGFDWSVATGVALGFFAFVVAVDIFFIVGMTSATRDLEEEVKRSTALAHSRDLLYRELQHRVSNNIQVVSALLKLEAGITSDTQAKRVLNEAATRTALIAKVQRGLSDADGRATPFDEVARDLCADALAAAAREDVVVDVRDGRLTLTAEEATPVMLTMLECVNNALEHALPSRAGRIEIGLSEVGQERVLEVRDDGQGLSAGFDLNKTRSLGLNIVRGLAGQLGGQFLIEPGHPGVRATLTYPRQES</sequence>
<keyword evidence="11" id="KW-0902">Two-component regulatory system</keyword>
<keyword evidence="4" id="KW-0597">Phosphoprotein</keyword>